<dbReference type="InterPro" id="IPR000673">
    <property type="entry name" value="Sig_transdc_resp-reg_Me-estase"/>
</dbReference>
<dbReference type="GO" id="GO:0006935">
    <property type="term" value="P:chemotaxis"/>
    <property type="evidence" value="ECO:0007669"/>
    <property type="project" value="UniProtKB-UniRule"/>
</dbReference>
<feature type="active site" evidence="5 6">
    <location>
        <position position="207"/>
    </location>
</feature>
<dbReference type="Gene3D" id="3.40.50.2300">
    <property type="match status" value="1"/>
</dbReference>
<dbReference type="Proteomes" id="UP000236755">
    <property type="component" value="Unassembled WGS sequence"/>
</dbReference>
<comment type="function">
    <text evidence="5">Involved in chemotaxis. Part of a chemotaxis signal transduction system that modulates chemotaxis in response to various stimuli. Catalyzes the demethylation of specific methylglutamate residues introduced into the chemoreceptors (methyl-accepting chemotaxis proteins or MCP) by CheR. Also mediates the irreversible deamidation of specific glutamine residues to glutamic acid.</text>
</comment>
<accession>A0A1H3W9A6</accession>
<dbReference type="PANTHER" id="PTHR42872">
    <property type="entry name" value="PROTEIN-GLUTAMATE METHYLESTERASE/PROTEIN-GLUTAMINE GLUTAMINASE"/>
    <property type="match status" value="1"/>
</dbReference>
<dbReference type="CDD" id="cd16432">
    <property type="entry name" value="CheB_Rec"/>
    <property type="match status" value="1"/>
</dbReference>
<dbReference type="Pfam" id="PF01339">
    <property type="entry name" value="CheB_methylest"/>
    <property type="match status" value="1"/>
</dbReference>
<dbReference type="PROSITE" id="PS50110">
    <property type="entry name" value="RESPONSE_REGULATORY"/>
    <property type="match status" value="1"/>
</dbReference>
<dbReference type="GO" id="GO:0005737">
    <property type="term" value="C:cytoplasm"/>
    <property type="evidence" value="ECO:0007669"/>
    <property type="project" value="UniProtKB-SubCell"/>
</dbReference>
<sequence length="365" mass="37755">MRNEWGGASMTGATPRAVVVDDSHFMRTMLSDMLDDGGVDVVATAADGAEAVTAVLEHEPDVVTMDLEMPDVDGLEAVERIMAERPTPILMLSAHTADGADVTFEALDAGAVDFFTKPGGEVSTQMSSKETQLVQKVKAVAGADVDGGHASSRSSSERPSERPTRTDSEYEGATVLIASSTGGPTVVERVVGALPRDADFRIIVVQHMPDAFTERFADRLDAASEYDVREASDGDRIGGGEALVAPGGSHLVVAGAGGDRLRVKLTEDPPEHGVRPAADVTMQSAAETVDGPLVGVVLTGMGADGAEGARAIRDAGGHVIAQDEASSAVFGMPKRAIELGAVDDVLAGDDVPDGILDATRIEVNA</sequence>
<dbReference type="STRING" id="555874.SAMN04488065_0675"/>
<feature type="domain" description="Response regulatory" evidence="9">
    <location>
        <begin position="16"/>
        <end position="132"/>
    </location>
</feature>
<dbReference type="EC" id="3.1.1.61" evidence="5"/>
<dbReference type="InterPro" id="IPR008248">
    <property type="entry name" value="CheB-like"/>
</dbReference>
<dbReference type="InterPro" id="IPR001789">
    <property type="entry name" value="Sig_transdc_resp-reg_receiver"/>
</dbReference>
<feature type="region of interest" description="Disordered" evidence="8">
    <location>
        <begin position="144"/>
        <end position="171"/>
    </location>
</feature>
<dbReference type="Gene3D" id="3.40.50.180">
    <property type="entry name" value="Methylesterase CheB, C-terminal domain"/>
    <property type="match status" value="1"/>
</dbReference>
<proteinExistence type="inferred from homology"/>
<reference evidence="11 12" key="1">
    <citation type="submission" date="2016-10" db="EMBL/GenBank/DDBJ databases">
        <authorList>
            <person name="de Groot N.N."/>
        </authorList>
    </citation>
    <scope>NUCLEOTIDE SEQUENCE [LARGE SCALE GENOMIC DNA]</scope>
    <source>
        <strain evidence="11 12">CGMCC 1.8712</strain>
    </source>
</reference>
<keyword evidence="2 5" id="KW-0145">Chemotaxis</keyword>
<comment type="subcellular location">
    <subcellularLocation>
        <location evidence="5">Cytoplasm</location>
    </subcellularLocation>
</comment>
<keyword evidence="5 7" id="KW-0597">Phosphoprotein</keyword>
<evidence type="ECO:0000256" key="1">
    <source>
        <dbReference type="ARBA" id="ARBA00022490"/>
    </source>
</evidence>
<feature type="active site" evidence="5 6">
    <location>
        <position position="180"/>
    </location>
</feature>
<evidence type="ECO:0000259" key="10">
    <source>
        <dbReference type="PROSITE" id="PS50122"/>
    </source>
</evidence>
<keyword evidence="12" id="KW-1185">Reference proteome</keyword>
<dbReference type="HAMAP" id="MF_00099">
    <property type="entry name" value="CheB_chemtxs"/>
    <property type="match status" value="1"/>
</dbReference>
<keyword evidence="1 5" id="KW-0963">Cytoplasm</keyword>
<dbReference type="EC" id="3.5.1.44" evidence="5"/>
<dbReference type="GO" id="GO:0050568">
    <property type="term" value="F:protein-glutamine glutaminase activity"/>
    <property type="evidence" value="ECO:0007669"/>
    <property type="project" value="UniProtKB-UniRule"/>
</dbReference>
<dbReference type="NCBIfam" id="NF001965">
    <property type="entry name" value="PRK00742.1"/>
    <property type="match status" value="1"/>
</dbReference>
<comment type="catalytic activity">
    <reaction evidence="5">
        <text>L-glutaminyl-[protein] + H2O = L-glutamyl-[protein] + NH4(+)</text>
        <dbReference type="Rhea" id="RHEA:16441"/>
        <dbReference type="Rhea" id="RHEA-COMP:10207"/>
        <dbReference type="Rhea" id="RHEA-COMP:10208"/>
        <dbReference type="ChEBI" id="CHEBI:15377"/>
        <dbReference type="ChEBI" id="CHEBI:28938"/>
        <dbReference type="ChEBI" id="CHEBI:29973"/>
        <dbReference type="ChEBI" id="CHEBI:30011"/>
        <dbReference type="EC" id="3.5.1.44"/>
    </reaction>
</comment>
<dbReference type="SMART" id="SM00448">
    <property type="entry name" value="REC"/>
    <property type="match status" value="1"/>
</dbReference>
<evidence type="ECO:0000256" key="4">
    <source>
        <dbReference type="ARBA" id="ARBA00048267"/>
    </source>
</evidence>
<feature type="compositionally biased region" description="Basic and acidic residues" evidence="8">
    <location>
        <begin position="155"/>
        <end position="168"/>
    </location>
</feature>
<gene>
    <name evidence="5" type="primary">cheB</name>
    <name evidence="11" type="ORF">SAMN04488065_0675</name>
</gene>
<evidence type="ECO:0000256" key="2">
    <source>
        <dbReference type="ARBA" id="ARBA00022500"/>
    </source>
</evidence>
<evidence type="ECO:0000256" key="8">
    <source>
        <dbReference type="SAM" id="MobiDB-lite"/>
    </source>
</evidence>
<organism evidence="11 12">
    <name type="scientific">Haloplanus vescus</name>
    <dbReference type="NCBI Taxonomy" id="555874"/>
    <lineage>
        <taxon>Archaea</taxon>
        <taxon>Methanobacteriati</taxon>
        <taxon>Methanobacteriota</taxon>
        <taxon>Stenosarchaea group</taxon>
        <taxon>Halobacteria</taxon>
        <taxon>Halobacteriales</taxon>
        <taxon>Haloferacaceae</taxon>
        <taxon>Haloplanus</taxon>
    </lineage>
</organism>
<evidence type="ECO:0000256" key="7">
    <source>
        <dbReference type="PROSITE-ProRule" id="PRU00169"/>
    </source>
</evidence>
<dbReference type="AlphaFoldDB" id="A0A1H3W9A6"/>
<comment type="PTM">
    <text evidence="5">Phosphorylated by CheA. Phosphorylation of the N-terminal regulatory domain activates the methylesterase activity.</text>
</comment>
<dbReference type="CDD" id="cd17541">
    <property type="entry name" value="REC_CheB-like"/>
    <property type="match status" value="1"/>
</dbReference>
<evidence type="ECO:0000313" key="12">
    <source>
        <dbReference type="Proteomes" id="UP000236755"/>
    </source>
</evidence>
<evidence type="ECO:0000259" key="9">
    <source>
        <dbReference type="PROSITE" id="PS50110"/>
    </source>
</evidence>
<feature type="modified residue" description="4-aspartylphosphate" evidence="5 7">
    <location>
        <position position="66"/>
    </location>
</feature>
<dbReference type="EMBL" id="FNQT01000001">
    <property type="protein sequence ID" value="SDZ83699.1"/>
    <property type="molecule type" value="Genomic_DNA"/>
</dbReference>
<comment type="domain">
    <text evidence="5">Contains a C-terminal catalytic domain, and an N-terminal region which modulates catalytic activity.</text>
</comment>
<evidence type="ECO:0000313" key="11">
    <source>
        <dbReference type="EMBL" id="SDZ83699.1"/>
    </source>
</evidence>
<name>A0A1H3W9A6_9EURY</name>
<protein>
    <recommendedName>
        <fullName evidence="5">Protein-glutamate methylesterase/protein-glutamine glutaminase</fullName>
        <ecNumber evidence="5">3.1.1.61</ecNumber>
        <ecNumber evidence="5">3.5.1.44</ecNumber>
    </recommendedName>
</protein>
<feature type="domain" description="CheB-type methylesterase" evidence="10">
    <location>
        <begin position="169"/>
        <end position="362"/>
    </location>
</feature>
<comment type="similarity">
    <text evidence="5">Belongs to the CheB family.</text>
</comment>
<evidence type="ECO:0000256" key="6">
    <source>
        <dbReference type="PROSITE-ProRule" id="PRU00050"/>
    </source>
</evidence>
<feature type="active site" evidence="5 6">
    <location>
        <position position="304"/>
    </location>
</feature>
<dbReference type="PROSITE" id="PS50122">
    <property type="entry name" value="CHEB"/>
    <property type="match status" value="1"/>
</dbReference>
<dbReference type="GO" id="GO:0000156">
    <property type="term" value="F:phosphorelay response regulator activity"/>
    <property type="evidence" value="ECO:0007669"/>
    <property type="project" value="InterPro"/>
</dbReference>
<dbReference type="SUPFAM" id="SSF52172">
    <property type="entry name" value="CheY-like"/>
    <property type="match status" value="1"/>
</dbReference>
<dbReference type="PIRSF" id="PIRSF000876">
    <property type="entry name" value="RR_chemtxs_CheB"/>
    <property type="match status" value="1"/>
</dbReference>
<dbReference type="PANTHER" id="PTHR42872:SF6">
    <property type="entry name" value="PROTEIN-GLUTAMATE METHYLESTERASE_PROTEIN-GLUTAMINE GLUTAMINASE"/>
    <property type="match status" value="1"/>
</dbReference>
<dbReference type="GO" id="GO:0008984">
    <property type="term" value="F:protein-glutamate methylesterase activity"/>
    <property type="evidence" value="ECO:0007669"/>
    <property type="project" value="UniProtKB-UniRule"/>
</dbReference>
<dbReference type="InterPro" id="IPR011006">
    <property type="entry name" value="CheY-like_superfamily"/>
</dbReference>
<evidence type="ECO:0000256" key="5">
    <source>
        <dbReference type="HAMAP-Rule" id="MF_00099"/>
    </source>
</evidence>
<evidence type="ECO:0000256" key="3">
    <source>
        <dbReference type="ARBA" id="ARBA00022801"/>
    </source>
</evidence>
<dbReference type="SUPFAM" id="SSF52738">
    <property type="entry name" value="Methylesterase CheB, C-terminal domain"/>
    <property type="match status" value="1"/>
</dbReference>
<dbReference type="Pfam" id="PF00072">
    <property type="entry name" value="Response_reg"/>
    <property type="match status" value="1"/>
</dbReference>
<comment type="catalytic activity">
    <reaction evidence="4 5">
        <text>[protein]-L-glutamate 5-O-methyl ester + H2O = L-glutamyl-[protein] + methanol + H(+)</text>
        <dbReference type="Rhea" id="RHEA:23236"/>
        <dbReference type="Rhea" id="RHEA-COMP:10208"/>
        <dbReference type="Rhea" id="RHEA-COMP:10311"/>
        <dbReference type="ChEBI" id="CHEBI:15377"/>
        <dbReference type="ChEBI" id="CHEBI:15378"/>
        <dbReference type="ChEBI" id="CHEBI:17790"/>
        <dbReference type="ChEBI" id="CHEBI:29973"/>
        <dbReference type="ChEBI" id="CHEBI:82795"/>
        <dbReference type="EC" id="3.1.1.61"/>
    </reaction>
</comment>
<keyword evidence="3 5" id="KW-0378">Hydrolase</keyword>
<dbReference type="InterPro" id="IPR035909">
    <property type="entry name" value="CheB_C"/>
</dbReference>